<dbReference type="PROSITE" id="PS50944">
    <property type="entry name" value="HTH_DTXR"/>
    <property type="match status" value="1"/>
</dbReference>
<dbReference type="EMBL" id="JBBMFC010000002">
    <property type="protein sequence ID" value="MEQ2577572.1"/>
    <property type="molecule type" value="Genomic_DNA"/>
</dbReference>
<reference evidence="6 7" key="1">
    <citation type="submission" date="2024-03" db="EMBL/GenBank/DDBJ databases">
        <title>Human intestinal bacterial collection.</title>
        <authorList>
            <person name="Pauvert C."/>
            <person name="Hitch T.C.A."/>
            <person name="Clavel T."/>
        </authorList>
    </citation>
    <scope>NUCLEOTIDE SEQUENCE [LARGE SCALE GENOMIC DNA]</scope>
    <source>
        <strain evidence="6 7">CLA-AA-H78B</strain>
    </source>
</reference>
<dbReference type="PANTHER" id="PTHR33238:SF7">
    <property type="entry name" value="IRON-DEPENDENT TRANSCRIPTIONAL REGULATOR"/>
    <property type="match status" value="1"/>
</dbReference>
<proteinExistence type="inferred from homology"/>
<evidence type="ECO:0000256" key="3">
    <source>
        <dbReference type="ARBA" id="ARBA00023125"/>
    </source>
</evidence>
<evidence type="ECO:0000259" key="5">
    <source>
        <dbReference type="PROSITE" id="PS50944"/>
    </source>
</evidence>
<dbReference type="SMART" id="SM00529">
    <property type="entry name" value="HTH_DTXR"/>
    <property type="match status" value="1"/>
</dbReference>
<dbReference type="InterPro" id="IPR036421">
    <property type="entry name" value="Fe_dep_repressor_sf"/>
</dbReference>
<dbReference type="InterPro" id="IPR050536">
    <property type="entry name" value="DtxR_MntR_Metal-Reg"/>
</dbReference>
<dbReference type="Gene3D" id="1.10.60.10">
    <property type="entry name" value="Iron dependent repressor, metal binding and dimerisation domain"/>
    <property type="match status" value="1"/>
</dbReference>
<comment type="caution">
    <text evidence="6">The sequence shown here is derived from an EMBL/GenBank/DDBJ whole genome shotgun (WGS) entry which is preliminary data.</text>
</comment>
<evidence type="ECO:0000313" key="6">
    <source>
        <dbReference type="EMBL" id="MEQ2577572.1"/>
    </source>
</evidence>
<name>A0ABV1HXE5_9FIRM</name>
<feature type="domain" description="HTH dtxR-type" evidence="5">
    <location>
        <begin position="3"/>
        <end position="64"/>
    </location>
</feature>
<dbReference type="InterPro" id="IPR022687">
    <property type="entry name" value="HTH_DTXR"/>
</dbReference>
<accession>A0ABV1HXE5</accession>
<keyword evidence="4" id="KW-0804">Transcription</keyword>
<sequence length="124" mass="14006">MKMQESPEDYLEAILVLSRELGNVRSIDVANYLEYSKPSVSVAMKRLRENGFVTLDEHGNLILTGSGLSIALKIYERHLVISQFLISIGVAEEIAKKDACRMEHVISDESFEKIKQLSHKIISE</sequence>
<protein>
    <submittedName>
        <fullName evidence="6">Metal-dependent transcriptional regulator</fullName>
    </submittedName>
</protein>
<dbReference type="InterPro" id="IPR022689">
    <property type="entry name" value="Iron_dep_repressor"/>
</dbReference>
<dbReference type="InterPro" id="IPR036388">
    <property type="entry name" value="WH-like_DNA-bd_sf"/>
</dbReference>
<dbReference type="Pfam" id="PF02742">
    <property type="entry name" value="Fe_dep_repr_C"/>
    <property type="match status" value="1"/>
</dbReference>
<dbReference type="InterPro" id="IPR036390">
    <property type="entry name" value="WH_DNA-bd_sf"/>
</dbReference>
<evidence type="ECO:0000256" key="4">
    <source>
        <dbReference type="ARBA" id="ARBA00023163"/>
    </source>
</evidence>
<keyword evidence="2" id="KW-0805">Transcription regulation</keyword>
<dbReference type="PANTHER" id="PTHR33238">
    <property type="entry name" value="IRON (METAL) DEPENDENT REPRESSOR, DTXR FAMILY"/>
    <property type="match status" value="1"/>
</dbReference>
<dbReference type="Pfam" id="PF01325">
    <property type="entry name" value="Fe_dep_repress"/>
    <property type="match status" value="1"/>
</dbReference>
<comment type="similarity">
    <text evidence="1">Belongs to the DtxR/MntR family.</text>
</comment>
<organism evidence="6 7">
    <name type="scientific">Hominiventricola aquisgranensis</name>
    <dbReference type="NCBI Taxonomy" id="3133164"/>
    <lineage>
        <taxon>Bacteria</taxon>
        <taxon>Bacillati</taxon>
        <taxon>Bacillota</taxon>
        <taxon>Clostridia</taxon>
        <taxon>Lachnospirales</taxon>
        <taxon>Lachnospiraceae</taxon>
        <taxon>Hominiventricola</taxon>
    </lineage>
</organism>
<dbReference type="RefSeq" id="WP_349143602.1">
    <property type="nucleotide sequence ID" value="NZ_JBBMFC010000002.1"/>
</dbReference>
<dbReference type="Proteomes" id="UP001470288">
    <property type="component" value="Unassembled WGS sequence"/>
</dbReference>
<dbReference type="InterPro" id="IPR001367">
    <property type="entry name" value="Fe_dep_repressor"/>
</dbReference>
<evidence type="ECO:0000313" key="7">
    <source>
        <dbReference type="Proteomes" id="UP001470288"/>
    </source>
</evidence>
<dbReference type="SUPFAM" id="SSF47979">
    <property type="entry name" value="Iron-dependent repressor protein, dimerization domain"/>
    <property type="match status" value="1"/>
</dbReference>
<dbReference type="Gene3D" id="1.10.10.10">
    <property type="entry name" value="Winged helix-like DNA-binding domain superfamily/Winged helix DNA-binding domain"/>
    <property type="match status" value="1"/>
</dbReference>
<dbReference type="SUPFAM" id="SSF46785">
    <property type="entry name" value="Winged helix' DNA-binding domain"/>
    <property type="match status" value="1"/>
</dbReference>
<gene>
    <name evidence="6" type="ORF">WMO62_01795</name>
</gene>
<keyword evidence="3" id="KW-0238">DNA-binding</keyword>
<evidence type="ECO:0000256" key="1">
    <source>
        <dbReference type="ARBA" id="ARBA00007871"/>
    </source>
</evidence>
<evidence type="ECO:0000256" key="2">
    <source>
        <dbReference type="ARBA" id="ARBA00023015"/>
    </source>
</evidence>
<keyword evidence="7" id="KW-1185">Reference proteome</keyword>